<accession>A0AAV4XPE3</accession>
<evidence type="ECO:0000313" key="1">
    <source>
        <dbReference type="EMBL" id="GIY95851.1"/>
    </source>
</evidence>
<protein>
    <submittedName>
        <fullName evidence="1">Uncharacterized protein</fullName>
    </submittedName>
</protein>
<reference evidence="1 2" key="1">
    <citation type="submission" date="2021-06" db="EMBL/GenBank/DDBJ databases">
        <title>Caerostris extrusa draft genome.</title>
        <authorList>
            <person name="Kono N."/>
            <person name="Arakawa K."/>
        </authorList>
    </citation>
    <scope>NUCLEOTIDE SEQUENCE [LARGE SCALE GENOMIC DNA]</scope>
</reference>
<dbReference type="AlphaFoldDB" id="A0AAV4XPE3"/>
<name>A0AAV4XPE3_CAEEX</name>
<sequence>MFTELSWSRETIGASLKEQKEIPLKFIPDQLHDRKFLVEKSVNFSIPSSSINSISTKGTLRWGVRRRRRKKKMVRMLAQFSSRTKYRKDKRQPLLIPARETKNKNRKGRERRSAFSEGNLRLGYRKLVQEGQAKISVGSRHFPDFSALFDHLPSKKNRK</sequence>
<dbReference type="Proteomes" id="UP001054945">
    <property type="component" value="Unassembled WGS sequence"/>
</dbReference>
<gene>
    <name evidence="1" type="ORF">CEXT_789481</name>
</gene>
<organism evidence="1 2">
    <name type="scientific">Caerostris extrusa</name>
    <name type="common">Bark spider</name>
    <name type="synonym">Caerostris bankana</name>
    <dbReference type="NCBI Taxonomy" id="172846"/>
    <lineage>
        <taxon>Eukaryota</taxon>
        <taxon>Metazoa</taxon>
        <taxon>Ecdysozoa</taxon>
        <taxon>Arthropoda</taxon>
        <taxon>Chelicerata</taxon>
        <taxon>Arachnida</taxon>
        <taxon>Araneae</taxon>
        <taxon>Araneomorphae</taxon>
        <taxon>Entelegynae</taxon>
        <taxon>Araneoidea</taxon>
        <taxon>Araneidae</taxon>
        <taxon>Caerostris</taxon>
    </lineage>
</organism>
<comment type="caution">
    <text evidence="1">The sequence shown here is derived from an EMBL/GenBank/DDBJ whole genome shotgun (WGS) entry which is preliminary data.</text>
</comment>
<proteinExistence type="predicted"/>
<evidence type="ECO:0000313" key="2">
    <source>
        <dbReference type="Proteomes" id="UP001054945"/>
    </source>
</evidence>
<keyword evidence="2" id="KW-1185">Reference proteome</keyword>
<dbReference type="EMBL" id="BPLR01000585">
    <property type="protein sequence ID" value="GIY95851.1"/>
    <property type="molecule type" value="Genomic_DNA"/>
</dbReference>